<dbReference type="Gene3D" id="3.40.309.10">
    <property type="entry name" value="Aldehyde Dehydrogenase, Chain A, domain 2"/>
    <property type="match status" value="1"/>
</dbReference>
<proteinExistence type="predicted"/>
<dbReference type="EMBL" id="JAVKGR010000014">
    <property type="protein sequence ID" value="MDR8019980.1"/>
    <property type="molecule type" value="Genomic_DNA"/>
</dbReference>
<comment type="caution">
    <text evidence="3">The sequence shown here is derived from an EMBL/GenBank/DDBJ whole genome shotgun (WGS) entry which is preliminary data.</text>
</comment>
<gene>
    <name evidence="3" type="ORF">RIL96_10435</name>
</gene>
<keyword evidence="1" id="KW-0560">Oxidoreductase</keyword>
<protein>
    <submittedName>
        <fullName evidence="3">Aldehyde dehydrogenase (NADP(+))</fullName>
    </submittedName>
</protein>
<evidence type="ECO:0000256" key="1">
    <source>
        <dbReference type="ARBA" id="ARBA00023002"/>
    </source>
</evidence>
<keyword evidence="4" id="KW-1185">Reference proteome</keyword>
<dbReference type="InterPro" id="IPR016162">
    <property type="entry name" value="Ald_DH_N"/>
</dbReference>
<dbReference type="InterPro" id="IPR016163">
    <property type="entry name" value="Ald_DH_C"/>
</dbReference>
<organism evidence="3 4">
    <name type="scientific">Nesterenkonia aerolata</name>
    <dbReference type="NCBI Taxonomy" id="3074079"/>
    <lineage>
        <taxon>Bacteria</taxon>
        <taxon>Bacillati</taxon>
        <taxon>Actinomycetota</taxon>
        <taxon>Actinomycetes</taxon>
        <taxon>Micrococcales</taxon>
        <taxon>Micrococcaceae</taxon>
        <taxon>Nesterenkonia</taxon>
    </lineage>
</organism>
<dbReference type="InterPro" id="IPR050740">
    <property type="entry name" value="Aldehyde_DH_Superfamily"/>
</dbReference>
<reference evidence="3 4" key="1">
    <citation type="submission" date="2023-09" db="EMBL/GenBank/DDBJ databases">
        <title>Description of three actinobacteria isolated from air of manufacturing shop in a pharmaceutical factory.</title>
        <authorList>
            <person name="Zhang D.-F."/>
        </authorList>
    </citation>
    <scope>NUCLEOTIDE SEQUENCE [LARGE SCALE GENOMIC DNA]</scope>
    <source>
        <strain evidence="3 4">LY-0111</strain>
    </source>
</reference>
<dbReference type="CDD" id="cd07129">
    <property type="entry name" value="ALDH_KGSADH"/>
    <property type="match status" value="1"/>
</dbReference>
<dbReference type="RefSeq" id="WP_310548967.1">
    <property type="nucleotide sequence ID" value="NZ_JAVKGR010000014.1"/>
</dbReference>
<dbReference type="Gene3D" id="3.40.605.10">
    <property type="entry name" value="Aldehyde Dehydrogenase, Chain A, domain 1"/>
    <property type="match status" value="1"/>
</dbReference>
<dbReference type="Proteomes" id="UP001251870">
    <property type="component" value="Unassembled WGS sequence"/>
</dbReference>
<dbReference type="InterPro" id="IPR016161">
    <property type="entry name" value="Ald_DH/histidinol_DH"/>
</dbReference>
<dbReference type="InterPro" id="IPR015590">
    <property type="entry name" value="Aldehyde_DH_dom"/>
</dbReference>
<evidence type="ECO:0000313" key="3">
    <source>
        <dbReference type="EMBL" id="MDR8019980.1"/>
    </source>
</evidence>
<dbReference type="SUPFAM" id="SSF53720">
    <property type="entry name" value="ALDH-like"/>
    <property type="match status" value="1"/>
</dbReference>
<evidence type="ECO:0000313" key="4">
    <source>
        <dbReference type="Proteomes" id="UP001251870"/>
    </source>
</evidence>
<dbReference type="PANTHER" id="PTHR43353">
    <property type="entry name" value="SUCCINATE-SEMIALDEHYDE DEHYDROGENASE, MITOCHONDRIAL"/>
    <property type="match status" value="1"/>
</dbReference>
<name>A0ABU2DUE0_9MICC</name>
<evidence type="ECO:0000259" key="2">
    <source>
        <dbReference type="Pfam" id="PF00171"/>
    </source>
</evidence>
<dbReference type="InterPro" id="IPR044151">
    <property type="entry name" value="ALDH_KGSADH"/>
</dbReference>
<dbReference type="PANTHER" id="PTHR43353:SF3">
    <property type="entry name" value="ALDEHYDE DEHYDROGENASE-RELATED"/>
    <property type="match status" value="1"/>
</dbReference>
<sequence>MTALHETTYHSLIAGEPVTGTGGAVRAIDPAAGVETGPEFTLLGEGQLQEATAQAAEAFASYRALTPQQRAEFLTTAAERIEARGAEIVAVAMTETGLPEARLQGELARTVNQLRLFAKVSAAGDHHGVRLEPALPDRTPLPRPDLRQRRIPLGPVGVFGASNFPLAFSVAGGDTASALAAGCPVVFKAHNAHPGTGQLVGQAVSEAVRAHDLHPGVFSLVYGRGREVGQQLVADPHIRAVGFTGSRSGGTSLMATAAARPEPIPVYAEMSSVNPIFVLDSAVTEDRIEALAEGFVTSLNGSAGQLCTAPGLLFVPRGEAADAFVARVAEKVQAAVGVTMLTPSICASRHEGEQRLTGLTAVEPVGRGQDGGTENAPAPAVYTTDVTSYLAEPELSEEIFGAVCLVVRYDSAEDLNSVVEGLEGQLTATLHFDESDAADLELAQQLLTGLELRVGRILVGGWPTGVDVGDAMVHGGPFPATSDGRSTSVGTAAIERFLRPIVYQNLPAGLRPEPVQDENPWQLDRRVEGRTVLAEGGNR</sequence>
<feature type="domain" description="Aldehyde dehydrogenase" evidence="2">
    <location>
        <begin position="24"/>
        <end position="430"/>
    </location>
</feature>
<dbReference type="Pfam" id="PF00171">
    <property type="entry name" value="Aldedh"/>
    <property type="match status" value="1"/>
</dbReference>
<accession>A0ABU2DUE0</accession>